<dbReference type="RefSeq" id="WP_197645319.1">
    <property type="nucleotide sequence ID" value="NZ_JAEACP010000013.1"/>
</dbReference>
<keyword evidence="1" id="KW-0472">Membrane</keyword>
<gene>
    <name evidence="2" type="ORF">ACFOD6_10860</name>
</gene>
<dbReference type="EMBL" id="JBHRSM010000018">
    <property type="protein sequence ID" value="MFC3086545.1"/>
    <property type="molecule type" value="Genomic_DNA"/>
</dbReference>
<keyword evidence="3" id="KW-1185">Reference proteome</keyword>
<name>A0ABV7DVY1_9RHOB</name>
<evidence type="ECO:0000256" key="1">
    <source>
        <dbReference type="SAM" id="Phobius"/>
    </source>
</evidence>
<sequence length="57" mass="5768">MRLFMLLYAPIATAVAGTGVIAVLALGHVSLTPILLAAAGGALLAVPVTWRVAREIG</sequence>
<proteinExistence type="predicted"/>
<keyword evidence="1" id="KW-0812">Transmembrane</keyword>
<evidence type="ECO:0000313" key="2">
    <source>
        <dbReference type="EMBL" id="MFC3086545.1"/>
    </source>
</evidence>
<accession>A0ABV7DVY1</accession>
<evidence type="ECO:0008006" key="4">
    <source>
        <dbReference type="Google" id="ProtNLM"/>
    </source>
</evidence>
<keyword evidence="1" id="KW-1133">Transmembrane helix</keyword>
<reference evidence="3" key="1">
    <citation type="journal article" date="2019" name="Int. J. Syst. Evol. Microbiol.">
        <title>The Global Catalogue of Microorganisms (GCM) 10K type strain sequencing project: providing services to taxonomists for standard genome sequencing and annotation.</title>
        <authorList>
            <consortium name="The Broad Institute Genomics Platform"/>
            <consortium name="The Broad Institute Genome Sequencing Center for Infectious Disease"/>
            <person name="Wu L."/>
            <person name="Ma J."/>
        </authorList>
    </citation>
    <scope>NUCLEOTIDE SEQUENCE [LARGE SCALE GENOMIC DNA]</scope>
    <source>
        <strain evidence="3">KCTC 62102</strain>
    </source>
</reference>
<protein>
    <recommendedName>
        <fullName evidence="4">CTP synthetase</fullName>
    </recommendedName>
</protein>
<feature type="transmembrane region" description="Helical" evidence="1">
    <location>
        <begin position="7"/>
        <end position="28"/>
    </location>
</feature>
<dbReference type="Proteomes" id="UP001595445">
    <property type="component" value="Unassembled WGS sequence"/>
</dbReference>
<evidence type="ECO:0000313" key="3">
    <source>
        <dbReference type="Proteomes" id="UP001595445"/>
    </source>
</evidence>
<feature type="transmembrane region" description="Helical" evidence="1">
    <location>
        <begin position="34"/>
        <end position="53"/>
    </location>
</feature>
<comment type="caution">
    <text evidence="2">The sequence shown here is derived from an EMBL/GenBank/DDBJ whole genome shotgun (WGS) entry which is preliminary data.</text>
</comment>
<organism evidence="2 3">
    <name type="scientific">Tabrizicola soli</name>
    <dbReference type="NCBI Taxonomy" id="2185115"/>
    <lineage>
        <taxon>Bacteria</taxon>
        <taxon>Pseudomonadati</taxon>
        <taxon>Pseudomonadota</taxon>
        <taxon>Alphaproteobacteria</taxon>
        <taxon>Rhodobacterales</taxon>
        <taxon>Paracoccaceae</taxon>
        <taxon>Tabrizicola</taxon>
    </lineage>
</organism>